<sequence length="665" mass="71782">MEIRLEGLTVLRDVIEIFAESPDPDFEGALLLEQYQAPITAALTPAFSADSTPEILASAIKACAVFVGSGIVKDVNRMGRILKILTSALEQCQKSGLLQLGDAGEQGPNASVMLRIATLSAWAELEISAETQEYLIKVVEPYRKALASLWISSLRDYASIRVGTELLDDSSSGAVDSSYSSLGKEVLLPYYRDSWSVILQAVTSAMEAGDPSVRIALDGGDPLTADAPTTNGDTIVEHPAAFFFVIFGLVFEALATSTPDIGVQNTRKTIIALKALKCLVHNQYAGNAFHDVPIFEELVNLFYRMALTEPVAVQIHLAETLASLAASMSKSQSNGLTQDSSPLQIHCLRICAYILKRVISSPRENTMHDTPPIEKVKLINTAFDSFMTIASACDPTRNLEYRIVAITLYNELLKDELSEADFVGPTLQSLKKLLESPPASASIAGNTRYEKMIHAILSACMVNIDAMGGREGPACAKKIKSNLLAAVLILTVVPTSLIEPDDMSVIAAHCAKTLVMASTSGNVVLHQAAKLLLPGMIECVAKLAVMDDDASYERRSQIIGEIWKAFSALFMSTAEELRPRVLAVLLPTMTMLLEPAATPPPALHMQTIAQILTFATSSPLAFKEATMKLNAETRETLETSVRQALGGNKNAANDAHKPQISLRSF</sequence>
<reference evidence="1" key="1">
    <citation type="submission" date="2022-07" db="EMBL/GenBank/DDBJ databases">
        <title>Genome Sequence of Phlebia brevispora.</title>
        <authorList>
            <person name="Buettner E."/>
        </authorList>
    </citation>
    <scope>NUCLEOTIDE SEQUENCE</scope>
    <source>
        <strain evidence="1">MPL23</strain>
    </source>
</reference>
<organism evidence="1 2">
    <name type="scientific">Phlebia brevispora</name>
    <dbReference type="NCBI Taxonomy" id="194682"/>
    <lineage>
        <taxon>Eukaryota</taxon>
        <taxon>Fungi</taxon>
        <taxon>Dikarya</taxon>
        <taxon>Basidiomycota</taxon>
        <taxon>Agaricomycotina</taxon>
        <taxon>Agaricomycetes</taxon>
        <taxon>Polyporales</taxon>
        <taxon>Meruliaceae</taxon>
        <taxon>Phlebia</taxon>
    </lineage>
</organism>
<comment type="caution">
    <text evidence="1">The sequence shown here is derived from an EMBL/GenBank/DDBJ whole genome shotgun (WGS) entry which is preliminary data.</text>
</comment>
<keyword evidence="2" id="KW-1185">Reference proteome</keyword>
<evidence type="ECO:0000313" key="2">
    <source>
        <dbReference type="Proteomes" id="UP001148662"/>
    </source>
</evidence>
<protein>
    <submittedName>
        <fullName evidence="1">Uncharacterized protein</fullName>
    </submittedName>
</protein>
<accession>A0ACC1RKT6</accession>
<proteinExistence type="predicted"/>
<evidence type="ECO:0000313" key="1">
    <source>
        <dbReference type="EMBL" id="KAJ3520851.1"/>
    </source>
</evidence>
<dbReference type="EMBL" id="JANHOG010002695">
    <property type="protein sequence ID" value="KAJ3520851.1"/>
    <property type="molecule type" value="Genomic_DNA"/>
</dbReference>
<name>A0ACC1RKT6_9APHY</name>
<gene>
    <name evidence="1" type="ORF">NM688_g9102</name>
</gene>
<dbReference type="Proteomes" id="UP001148662">
    <property type="component" value="Unassembled WGS sequence"/>
</dbReference>